<evidence type="ECO:0000313" key="2">
    <source>
        <dbReference type="Proteomes" id="UP000297839"/>
    </source>
</evidence>
<proteinExistence type="predicted"/>
<sequence length="79" mass="8608">MPSRDEVEIAAKLQVWQRTLQDITVRTHQMLDAAFAYMDGDGPAPEADLSELEERCARADALAKDLLLLVGPPGDRSAG</sequence>
<accession>A0A4Z0BF05</accession>
<gene>
    <name evidence="1" type="ORF">EZ216_19455</name>
</gene>
<dbReference type="EMBL" id="SMLK01000009">
    <property type="protein sequence ID" value="TFY97043.1"/>
    <property type="molecule type" value="Genomic_DNA"/>
</dbReference>
<comment type="caution">
    <text evidence="1">The sequence shown here is derived from an EMBL/GenBank/DDBJ whole genome shotgun (WGS) entry which is preliminary data.</text>
</comment>
<reference evidence="1 2" key="1">
    <citation type="submission" date="2019-03" db="EMBL/GenBank/DDBJ databases">
        <title>Ramlibacter sp. 18x22-1, whole genome shotgun sequence.</title>
        <authorList>
            <person name="Zhang X."/>
            <person name="Feng G."/>
            <person name="Zhu H."/>
        </authorList>
    </citation>
    <scope>NUCLEOTIDE SEQUENCE [LARGE SCALE GENOMIC DNA]</scope>
    <source>
        <strain evidence="1 2">18x22-1</strain>
    </source>
</reference>
<dbReference type="AlphaFoldDB" id="A0A4Z0BF05"/>
<dbReference type="Proteomes" id="UP000297839">
    <property type="component" value="Unassembled WGS sequence"/>
</dbReference>
<dbReference type="RefSeq" id="WP_135251458.1">
    <property type="nucleotide sequence ID" value="NZ_SMLK01000009.1"/>
</dbReference>
<name>A0A4Z0BF05_9BURK</name>
<evidence type="ECO:0000313" key="1">
    <source>
        <dbReference type="EMBL" id="TFY97043.1"/>
    </source>
</evidence>
<protein>
    <submittedName>
        <fullName evidence="1">Uncharacterized protein</fullName>
    </submittedName>
</protein>
<organism evidence="1 2">
    <name type="scientific">Ramlibacter humi</name>
    <dbReference type="NCBI Taxonomy" id="2530451"/>
    <lineage>
        <taxon>Bacteria</taxon>
        <taxon>Pseudomonadati</taxon>
        <taxon>Pseudomonadota</taxon>
        <taxon>Betaproteobacteria</taxon>
        <taxon>Burkholderiales</taxon>
        <taxon>Comamonadaceae</taxon>
        <taxon>Ramlibacter</taxon>
    </lineage>
</organism>
<keyword evidence="2" id="KW-1185">Reference proteome</keyword>